<evidence type="ECO:0000256" key="2">
    <source>
        <dbReference type="SAM" id="SignalP"/>
    </source>
</evidence>
<name>A0A480IWV8_PIG</name>
<sequence length="295" mass="31256">MGRALILLLVLKSWVVVLLSPHPPNWQPGKLRLRRAPGSPPSLASWFLSLLSPSLCILSSALPPLPCGCSVTCTPASHRHLPHPVCWFPSRASVLSFRVPPAGPSLSPVQLSVSNPLAHSFSLFLSPAFRPASQSFLLSPPPLSLRHSSLPASRCFPCSPPVLGVSLEAFLLSLSLLPPTCPPSDAPGSGGQALPEGAKGPVLSGSPSPRFVPPVASPLDSICFPFVSSRSLLFLCVCLFCLFQGGTRGIWRFPGSNRSCNSRRPTPQPQQRWIRAASATYPTAQGSGGSLTRDP</sequence>
<organism evidence="3">
    <name type="scientific">Sus scrofa</name>
    <name type="common">Pig</name>
    <dbReference type="NCBI Taxonomy" id="9823"/>
    <lineage>
        <taxon>Eukaryota</taxon>
        <taxon>Metazoa</taxon>
        <taxon>Chordata</taxon>
        <taxon>Craniata</taxon>
        <taxon>Vertebrata</taxon>
        <taxon>Euteleostomi</taxon>
        <taxon>Mammalia</taxon>
        <taxon>Eutheria</taxon>
        <taxon>Laurasiatheria</taxon>
        <taxon>Artiodactyla</taxon>
        <taxon>Suina</taxon>
        <taxon>Suidae</taxon>
        <taxon>Sus</taxon>
    </lineage>
</organism>
<keyword evidence="2" id="KW-0732">Signal</keyword>
<dbReference type="AlphaFoldDB" id="A0A480IWV8"/>
<accession>A0A480IWV8</accession>
<feature type="chain" id="PRO_5036114764" evidence="2">
    <location>
        <begin position="20"/>
        <end position="295"/>
    </location>
</feature>
<evidence type="ECO:0000256" key="1">
    <source>
        <dbReference type="SAM" id="MobiDB-lite"/>
    </source>
</evidence>
<feature type="signal peptide" evidence="2">
    <location>
        <begin position="1"/>
        <end position="19"/>
    </location>
</feature>
<evidence type="ECO:0000313" key="3">
    <source>
        <dbReference type="EMBL" id="HDA41009.1"/>
    </source>
</evidence>
<dbReference type="EMBL" id="DQIR01085533">
    <property type="protein sequence ID" value="HDA41009.1"/>
    <property type="molecule type" value="Transcribed_RNA"/>
</dbReference>
<feature type="region of interest" description="Disordered" evidence="1">
    <location>
        <begin position="183"/>
        <end position="205"/>
    </location>
</feature>
<reference evidence="3" key="1">
    <citation type="journal article" date="2019" name="PeerJ">
        <title>Genes of the pig, Sus scrofa, reconstructed with EvidentialGene.</title>
        <authorList>
            <person name="Gilbert D.G."/>
        </authorList>
    </citation>
    <scope>NUCLEOTIDE SEQUENCE</scope>
</reference>
<dbReference type="EMBL" id="DQIR01087672">
    <property type="protein sequence ID" value="HDA43148.1"/>
    <property type="molecule type" value="Transcribed_RNA"/>
</dbReference>
<protein>
    <submittedName>
        <fullName evidence="3">Uncharacterized protein</fullName>
    </submittedName>
</protein>
<proteinExistence type="predicted"/>